<evidence type="ECO:0000256" key="8">
    <source>
        <dbReference type="SAM" id="MobiDB-lite"/>
    </source>
</evidence>
<evidence type="ECO:0000256" key="6">
    <source>
        <dbReference type="ARBA" id="ARBA00022989"/>
    </source>
</evidence>
<keyword evidence="6 9" id="KW-1133">Transmembrane helix</keyword>
<accession>A0A9P8AAH8</accession>
<dbReference type="Pfam" id="PF06699">
    <property type="entry name" value="PIG-F"/>
    <property type="match status" value="1"/>
</dbReference>
<feature type="compositionally biased region" description="Low complexity" evidence="8">
    <location>
        <begin position="15"/>
        <end position="24"/>
    </location>
</feature>
<feature type="transmembrane region" description="Helical" evidence="9">
    <location>
        <begin position="192"/>
        <end position="215"/>
    </location>
</feature>
<dbReference type="InterPro" id="IPR009580">
    <property type="entry name" value="GPI_biosynthesis_protein_Pig-F"/>
</dbReference>
<evidence type="ECO:0000256" key="4">
    <source>
        <dbReference type="ARBA" id="ARBA00022692"/>
    </source>
</evidence>
<sequence length="313" mass="34507">MSTTKRKTTKHPKTSKLTSTSRTTASLTESASSFGDPAFFPFGRYTGIVGVHTSLLLYILLFLPRSTKGWLVDDETEMRIKFTSTSRDRPQHPFLEAITVDPAITVATVCVGVGVVQAWWGWFVRGWWVDFSVWGLGGAGGGDGRVEKWELERDKAVQLGKAWLFTMAASIPLHVFLVMLGAPVSTHIPQTYFLALLLSILILFTPAFVFGLPSLSSNTEALLIRLTWVRLFSEFSIRTPVERAILYPALGTVVGCWLGAIPIALDWDRPWQAWPLPPLFGAVLGYIVSSITALTVSAIKALADDHIRSLKAE</sequence>
<comment type="subcellular location">
    <subcellularLocation>
        <location evidence="1">Endoplasmic reticulum membrane</location>
        <topology evidence="1">Multi-pass membrane protein</topology>
    </subcellularLocation>
</comment>
<dbReference type="GeneID" id="66075786"/>
<feature type="transmembrane region" description="Helical" evidence="9">
    <location>
        <begin position="279"/>
        <end position="303"/>
    </location>
</feature>
<dbReference type="AlphaFoldDB" id="A0A9P8AAH8"/>
<keyword evidence="4 9" id="KW-0812">Transmembrane</keyword>
<name>A0A9P8AAH8_9AGAR</name>
<dbReference type="EMBL" id="CM032183">
    <property type="protein sequence ID" value="KAG7096029.1"/>
    <property type="molecule type" value="Genomic_DNA"/>
</dbReference>
<evidence type="ECO:0000313" key="10">
    <source>
        <dbReference type="EMBL" id="KAG7096029.1"/>
    </source>
</evidence>
<keyword evidence="3" id="KW-0337">GPI-anchor biosynthesis</keyword>
<dbReference type="Proteomes" id="UP001049176">
    <property type="component" value="Chromosome 3"/>
</dbReference>
<comment type="pathway">
    <text evidence="2">Glycolipid biosynthesis; glycosylphosphatidylinositol-anchor biosynthesis.</text>
</comment>
<keyword evidence="11" id="KW-1185">Reference proteome</keyword>
<organism evidence="10 11">
    <name type="scientific">Marasmius oreades</name>
    <name type="common">fairy-ring Marasmius</name>
    <dbReference type="NCBI Taxonomy" id="181124"/>
    <lineage>
        <taxon>Eukaryota</taxon>
        <taxon>Fungi</taxon>
        <taxon>Dikarya</taxon>
        <taxon>Basidiomycota</taxon>
        <taxon>Agaricomycotina</taxon>
        <taxon>Agaricomycetes</taxon>
        <taxon>Agaricomycetidae</taxon>
        <taxon>Agaricales</taxon>
        <taxon>Marasmiineae</taxon>
        <taxon>Marasmiaceae</taxon>
        <taxon>Marasmius</taxon>
    </lineage>
</organism>
<dbReference type="KEGG" id="more:E1B28_006710"/>
<protein>
    <submittedName>
        <fullName evidence="10">Uncharacterized protein</fullName>
    </submittedName>
</protein>
<keyword evidence="7 9" id="KW-0472">Membrane</keyword>
<reference evidence="10" key="1">
    <citation type="journal article" date="2021" name="Genome Biol. Evol.">
        <title>The assembled and annotated genome of the fairy-ring fungus Marasmius oreades.</title>
        <authorList>
            <person name="Hiltunen M."/>
            <person name="Ament-Velasquez S.L."/>
            <person name="Johannesson H."/>
        </authorList>
    </citation>
    <scope>NUCLEOTIDE SEQUENCE</scope>
    <source>
        <strain evidence="10">03SP1</strain>
    </source>
</reference>
<dbReference type="GO" id="GO:0006506">
    <property type="term" value="P:GPI anchor biosynthetic process"/>
    <property type="evidence" value="ECO:0007669"/>
    <property type="project" value="UniProtKB-KW"/>
</dbReference>
<comment type="caution">
    <text evidence="10">The sequence shown here is derived from an EMBL/GenBank/DDBJ whole genome shotgun (WGS) entry which is preliminary data.</text>
</comment>
<evidence type="ECO:0000256" key="2">
    <source>
        <dbReference type="ARBA" id="ARBA00004687"/>
    </source>
</evidence>
<feature type="transmembrane region" description="Helical" evidence="9">
    <location>
        <begin position="245"/>
        <end position="267"/>
    </location>
</feature>
<proteinExistence type="predicted"/>
<evidence type="ECO:0000256" key="1">
    <source>
        <dbReference type="ARBA" id="ARBA00004477"/>
    </source>
</evidence>
<feature type="transmembrane region" description="Helical" evidence="9">
    <location>
        <begin position="42"/>
        <end position="63"/>
    </location>
</feature>
<dbReference type="OrthoDB" id="17366at2759"/>
<evidence type="ECO:0000256" key="9">
    <source>
        <dbReference type="SAM" id="Phobius"/>
    </source>
</evidence>
<feature type="transmembrane region" description="Helical" evidence="9">
    <location>
        <begin position="162"/>
        <end position="180"/>
    </location>
</feature>
<dbReference type="GO" id="GO:0005789">
    <property type="term" value="C:endoplasmic reticulum membrane"/>
    <property type="evidence" value="ECO:0007669"/>
    <property type="project" value="UniProtKB-SubCell"/>
</dbReference>
<keyword evidence="5" id="KW-0256">Endoplasmic reticulum</keyword>
<dbReference type="RefSeq" id="XP_043012499.1">
    <property type="nucleotide sequence ID" value="XM_043151404.1"/>
</dbReference>
<feature type="region of interest" description="Disordered" evidence="8">
    <location>
        <begin position="1"/>
        <end position="24"/>
    </location>
</feature>
<gene>
    <name evidence="10" type="ORF">E1B28_006710</name>
</gene>
<evidence type="ECO:0000256" key="5">
    <source>
        <dbReference type="ARBA" id="ARBA00022824"/>
    </source>
</evidence>
<feature type="compositionally biased region" description="Basic residues" evidence="8">
    <location>
        <begin position="1"/>
        <end position="14"/>
    </location>
</feature>
<evidence type="ECO:0000256" key="7">
    <source>
        <dbReference type="ARBA" id="ARBA00023136"/>
    </source>
</evidence>
<evidence type="ECO:0000313" key="11">
    <source>
        <dbReference type="Proteomes" id="UP001049176"/>
    </source>
</evidence>
<evidence type="ECO:0000256" key="3">
    <source>
        <dbReference type="ARBA" id="ARBA00022502"/>
    </source>
</evidence>